<organism evidence="3 4">
    <name type="scientific">Mytilus coruscus</name>
    <name type="common">Sea mussel</name>
    <dbReference type="NCBI Taxonomy" id="42192"/>
    <lineage>
        <taxon>Eukaryota</taxon>
        <taxon>Metazoa</taxon>
        <taxon>Spiralia</taxon>
        <taxon>Lophotrochozoa</taxon>
        <taxon>Mollusca</taxon>
        <taxon>Bivalvia</taxon>
        <taxon>Autobranchia</taxon>
        <taxon>Pteriomorphia</taxon>
        <taxon>Mytilida</taxon>
        <taxon>Mytiloidea</taxon>
        <taxon>Mytilidae</taxon>
        <taxon>Mytilinae</taxon>
        <taxon>Mytilus</taxon>
    </lineage>
</organism>
<evidence type="ECO:0000313" key="4">
    <source>
        <dbReference type="Proteomes" id="UP000507470"/>
    </source>
</evidence>
<dbReference type="EMBL" id="CACVKT020001781">
    <property type="protein sequence ID" value="CAC5371641.1"/>
    <property type="molecule type" value="Genomic_DNA"/>
</dbReference>
<protein>
    <recommendedName>
        <fullName evidence="2">Mutator-like transposase domain-containing protein</fullName>
    </recommendedName>
</protein>
<dbReference type="InterPro" id="IPR049012">
    <property type="entry name" value="Mutator_transp_dom"/>
</dbReference>
<evidence type="ECO:0000256" key="1">
    <source>
        <dbReference type="SAM" id="MobiDB-lite"/>
    </source>
</evidence>
<feature type="compositionally biased region" description="Basic and acidic residues" evidence="1">
    <location>
        <begin position="61"/>
        <end position="78"/>
    </location>
</feature>
<dbReference type="Pfam" id="PF20700">
    <property type="entry name" value="Mutator"/>
    <property type="match status" value="1"/>
</dbReference>
<gene>
    <name evidence="3" type="ORF">MCOR_10025</name>
</gene>
<keyword evidence="4" id="KW-1185">Reference proteome</keyword>
<name>A0A6J8ASY0_MYTCO</name>
<evidence type="ECO:0000259" key="2">
    <source>
        <dbReference type="Pfam" id="PF20700"/>
    </source>
</evidence>
<feature type="region of interest" description="Disordered" evidence="1">
    <location>
        <begin position="46"/>
        <end position="82"/>
    </location>
</feature>
<dbReference type="Proteomes" id="UP000507470">
    <property type="component" value="Unassembled WGS sequence"/>
</dbReference>
<feature type="domain" description="Mutator-like transposase" evidence="2">
    <location>
        <begin position="142"/>
        <end position="238"/>
    </location>
</feature>
<sequence>MPVTKFKKGNKYSFNIGHNPYNKDQKISEETLTGKVLRNGTTTHYKNANSKKSVAGGLKTVGKDDRSSSDYSLRKREPNQNQEKSFLLKQQRYKGGNSHLYGKYSHNAFWQCCKVQRRPNLTFRDTREKRTSATWARESRSNRYVHINQNAVMWNTAFKEHASISPVCNGFLHWDMKKEEIRGLGCREQMKCTHCTYRSKFFSLYEEIVINKPGRRPAKVNVGLAVGLSKTPMAAAGYIRLCHQHQLEVSRMRVIKYSPK</sequence>
<proteinExistence type="predicted"/>
<accession>A0A6J8ASY0</accession>
<reference evidence="3 4" key="1">
    <citation type="submission" date="2020-06" db="EMBL/GenBank/DDBJ databases">
        <authorList>
            <person name="Li R."/>
            <person name="Bekaert M."/>
        </authorList>
    </citation>
    <scope>NUCLEOTIDE SEQUENCE [LARGE SCALE GENOMIC DNA]</scope>
    <source>
        <strain evidence="4">wild</strain>
    </source>
</reference>
<evidence type="ECO:0000313" key="3">
    <source>
        <dbReference type="EMBL" id="CAC5371641.1"/>
    </source>
</evidence>
<dbReference type="AlphaFoldDB" id="A0A6J8ASY0"/>